<feature type="region of interest" description="Disordered" evidence="9">
    <location>
        <begin position="136"/>
        <end position="156"/>
    </location>
</feature>
<feature type="transmembrane region" description="Helical" evidence="10">
    <location>
        <begin position="167"/>
        <end position="188"/>
    </location>
</feature>
<protein>
    <recommendedName>
        <fullName evidence="11">CFEM domain-containing protein</fullName>
    </recommendedName>
</protein>
<gene>
    <name evidence="12" type="ORF">K505DRAFT_341446</name>
</gene>
<keyword evidence="13" id="KW-1185">Reference proteome</keyword>
<accession>A0A6A6WYR2</accession>
<dbReference type="GO" id="GO:0098552">
    <property type="term" value="C:side of membrane"/>
    <property type="evidence" value="ECO:0007669"/>
    <property type="project" value="UniProtKB-KW"/>
</dbReference>
<keyword evidence="8" id="KW-0449">Lipoprotein</keyword>
<evidence type="ECO:0000256" key="5">
    <source>
        <dbReference type="ARBA" id="ARBA00022622"/>
    </source>
</evidence>
<feature type="domain" description="CFEM" evidence="11">
    <location>
        <begin position="6"/>
        <end position="71"/>
    </location>
</feature>
<organism evidence="12 13">
    <name type="scientific">Melanomma pulvis-pyrius CBS 109.77</name>
    <dbReference type="NCBI Taxonomy" id="1314802"/>
    <lineage>
        <taxon>Eukaryota</taxon>
        <taxon>Fungi</taxon>
        <taxon>Dikarya</taxon>
        <taxon>Ascomycota</taxon>
        <taxon>Pezizomycotina</taxon>
        <taxon>Dothideomycetes</taxon>
        <taxon>Pleosporomycetidae</taxon>
        <taxon>Pleosporales</taxon>
        <taxon>Melanommataceae</taxon>
        <taxon>Melanomma</taxon>
    </lineage>
</organism>
<proteinExistence type="inferred from homology"/>
<evidence type="ECO:0000313" key="13">
    <source>
        <dbReference type="Proteomes" id="UP000799757"/>
    </source>
</evidence>
<dbReference type="InterPro" id="IPR008427">
    <property type="entry name" value="Extracellular_membr_CFEM_dom"/>
</dbReference>
<keyword evidence="10" id="KW-0812">Transmembrane</keyword>
<dbReference type="AlphaFoldDB" id="A0A6A6WYR2"/>
<comment type="subcellular location">
    <subcellularLocation>
        <location evidence="1">Membrane</location>
        <topology evidence="1">Lipid-anchor</topology>
        <topology evidence="1">GPI-anchor</topology>
    </subcellularLocation>
    <subcellularLocation>
        <location evidence="2">Secreted</location>
    </subcellularLocation>
</comment>
<dbReference type="EMBL" id="MU002153">
    <property type="protein sequence ID" value="KAF2789226.1"/>
    <property type="molecule type" value="Genomic_DNA"/>
</dbReference>
<dbReference type="Pfam" id="PF05730">
    <property type="entry name" value="CFEM"/>
    <property type="match status" value="1"/>
</dbReference>
<evidence type="ECO:0000256" key="7">
    <source>
        <dbReference type="ARBA" id="ARBA00023157"/>
    </source>
</evidence>
<evidence type="ECO:0000259" key="11">
    <source>
        <dbReference type="Pfam" id="PF05730"/>
    </source>
</evidence>
<evidence type="ECO:0000256" key="8">
    <source>
        <dbReference type="ARBA" id="ARBA00023288"/>
    </source>
</evidence>
<evidence type="ECO:0000256" key="4">
    <source>
        <dbReference type="ARBA" id="ARBA00022525"/>
    </source>
</evidence>
<dbReference type="Proteomes" id="UP000799757">
    <property type="component" value="Unassembled WGS sequence"/>
</dbReference>
<evidence type="ECO:0000256" key="3">
    <source>
        <dbReference type="ARBA" id="ARBA00010031"/>
    </source>
</evidence>
<evidence type="ECO:0000256" key="10">
    <source>
        <dbReference type="SAM" id="Phobius"/>
    </source>
</evidence>
<keyword evidence="6" id="KW-0732">Signal</keyword>
<keyword evidence="4" id="KW-0964">Secreted</keyword>
<name>A0A6A6WYR2_9PLEO</name>
<keyword evidence="10" id="KW-1133">Transmembrane helix</keyword>
<evidence type="ECO:0000256" key="6">
    <source>
        <dbReference type="ARBA" id="ARBA00022729"/>
    </source>
</evidence>
<evidence type="ECO:0000256" key="2">
    <source>
        <dbReference type="ARBA" id="ARBA00004613"/>
    </source>
</evidence>
<dbReference type="GO" id="GO:0005576">
    <property type="term" value="C:extracellular region"/>
    <property type="evidence" value="ECO:0007669"/>
    <property type="project" value="UniProtKB-SubCell"/>
</dbReference>
<keyword evidence="5" id="KW-0336">GPI-anchor</keyword>
<evidence type="ECO:0000256" key="9">
    <source>
        <dbReference type="SAM" id="MobiDB-lite"/>
    </source>
</evidence>
<evidence type="ECO:0000313" key="12">
    <source>
        <dbReference type="EMBL" id="KAF2789226.1"/>
    </source>
</evidence>
<sequence>MSWDYDTCTISCFPTGDYVGGGGSCPYTQYDCMCKNADYARELVHYAGCMTGRCLPSAQSHFFSEASLACAKNNVNLRTVMATDNPFLKLFQSSGSENASPTASPTNSTPMSTSAFVPTTSANGTFISIKVTTTPPLTSSLTSSSPSEPSSTPIQTSSHLSLKAKQVIISVPSIVGGLVVIIALIHFLTKE</sequence>
<keyword evidence="7" id="KW-1015">Disulfide bond</keyword>
<reference evidence="12" key="1">
    <citation type="journal article" date="2020" name="Stud. Mycol.">
        <title>101 Dothideomycetes genomes: a test case for predicting lifestyles and emergence of pathogens.</title>
        <authorList>
            <person name="Haridas S."/>
            <person name="Albert R."/>
            <person name="Binder M."/>
            <person name="Bloem J."/>
            <person name="Labutti K."/>
            <person name="Salamov A."/>
            <person name="Andreopoulos B."/>
            <person name="Baker S."/>
            <person name="Barry K."/>
            <person name="Bills G."/>
            <person name="Bluhm B."/>
            <person name="Cannon C."/>
            <person name="Castanera R."/>
            <person name="Culley D."/>
            <person name="Daum C."/>
            <person name="Ezra D."/>
            <person name="Gonzalez J."/>
            <person name="Henrissat B."/>
            <person name="Kuo A."/>
            <person name="Liang C."/>
            <person name="Lipzen A."/>
            <person name="Lutzoni F."/>
            <person name="Magnuson J."/>
            <person name="Mondo S."/>
            <person name="Nolan M."/>
            <person name="Ohm R."/>
            <person name="Pangilinan J."/>
            <person name="Park H.-J."/>
            <person name="Ramirez L."/>
            <person name="Alfaro M."/>
            <person name="Sun H."/>
            <person name="Tritt A."/>
            <person name="Yoshinaga Y."/>
            <person name="Zwiers L.-H."/>
            <person name="Turgeon B."/>
            <person name="Goodwin S."/>
            <person name="Spatafora J."/>
            <person name="Crous P."/>
            <person name="Grigoriev I."/>
        </authorList>
    </citation>
    <scope>NUCLEOTIDE SEQUENCE</scope>
    <source>
        <strain evidence="12">CBS 109.77</strain>
    </source>
</reference>
<comment type="similarity">
    <text evidence="3">Belongs to the RBT5 family.</text>
</comment>
<keyword evidence="10" id="KW-0472">Membrane</keyword>
<evidence type="ECO:0000256" key="1">
    <source>
        <dbReference type="ARBA" id="ARBA00004589"/>
    </source>
</evidence>
<keyword evidence="5" id="KW-0325">Glycoprotein</keyword>